<keyword evidence="3" id="KW-0328">Glycosyltransferase</keyword>
<dbReference type="InterPro" id="IPR029044">
    <property type="entry name" value="Nucleotide-diphossugar_trans"/>
</dbReference>
<dbReference type="AlphaFoldDB" id="B9L2X4"/>
<evidence type="ECO:0000313" key="8">
    <source>
        <dbReference type="Proteomes" id="UP000000447"/>
    </source>
</evidence>
<comment type="subcellular location">
    <subcellularLocation>
        <location evidence="1">Cell membrane</location>
    </subcellularLocation>
</comment>
<dbReference type="EMBL" id="CP001276">
    <property type="protein sequence ID" value="ACM06806.1"/>
    <property type="molecule type" value="Genomic_DNA"/>
</dbReference>
<dbReference type="HOGENOM" id="CLU_025996_17_3_0"/>
<dbReference type="KEGG" id="tro:trd_A0138"/>
<keyword evidence="5" id="KW-0472">Membrane</keyword>
<feature type="domain" description="Glycosyltransferase 2-like" evidence="6">
    <location>
        <begin position="11"/>
        <end position="134"/>
    </location>
</feature>
<dbReference type="GO" id="GO:0016757">
    <property type="term" value="F:glycosyltransferase activity"/>
    <property type="evidence" value="ECO:0007669"/>
    <property type="project" value="UniProtKB-KW"/>
</dbReference>
<dbReference type="Proteomes" id="UP000000447">
    <property type="component" value="Plasmid unnamed"/>
</dbReference>
<evidence type="ECO:0000259" key="6">
    <source>
        <dbReference type="Pfam" id="PF00535"/>
    </source>
</evidence>
<keyword evidence="7" id="KW-0614">Plasmid</keyword>
<dbReference type="Gene3D" id="3.90.550.10">
    <property type="entry name" value="Spore Coat Polysaccharide Biosynthesis Protein SpsA, Chain A"/>
    <property type="match status" value="1"/>
</dbReference>
<dbReference type="CAZy" id="GT2">
    <property type="family name" value="Glycosyltransferase Family 2"/>
</dbReference>
<dbReference type="Pfam" id="PF00535">
    <property type="entry name" value="Glycos_transf_2"/>
    <property type="match status" value="1"/>
</dbReference>
<evidence type="ECO:0000256" key="4">
    <source>
        <dbReference type="ARBA" id="ARBA00022679"/>
    </source>
</evidence>
<dbReference type="SUPFAM" id="SSF53448">
    <property type="entry name" value="Nucleotide-diphospho-sugar transferases"/>
    <property type="match status" value="1"/>
</dbReference>
<sequence length="237" mass="26862">MQNVAGTIDISVIIPARNEEAFVARALRSIARQAWPLERLEAIVVDNASSDGTAAVVLQVARELAPLRIVLVEERTPGRSRAKNRGAAVAQGTLLLFLDADSVMAPTLASELVAHWHTGYPAGSIRVIAETTDRLDRWFFDLMELGKTLFRIRAQMLYCSRAWFERAGGFDERFEIAEDREFLQRLQRMGVPVCHLTTSWIATSPRRLRRLPLRLGLVITFLRWLLAELGVGRHWRY</sequence>
<dbReference type="PANTHER" id="PTHR43646">
    <property type="entry name" value="GLYCOSYLTRANSFERASE"/>
    <property type="match status" value="1"/>
</dbReference>
<dbReference type="eggNOG" id="COG1215">
    <property type="taxonomic scope" value="Bacteria"/>
</dbReference>
<geneLocation type="plasmid" evidence="8">
    <name>Tros</name>
</geneLocation>
<evidence type="ECO:0000313" key="7">
    <source>
        <dbReference type="EMBL" id="ACM06806.1"/>
    </source>
</evidence>
<evidence type="ECO:0000256" key="5">
    <source>
        <dbReference type="ARBA" id="ARBA00023136"/>
    </source>
</evidence>
<dbReference type="GO" id="GO:0005886">
    <property type="term" value="C:plasma membrane"/>
    <property type="evidence" value="ECO:0007669"/>
    <property type="project" value="UniProtKB-SubCell"/>
</dbReference>
<reference evidence="7 8" key="1">
    <citation type="journal article" date="2009" name="PLoS ONE">
        <title>Complete genome sequence of the aerobic CO-oxidizing thermophile Thermomicrobium roseum.</title>
        <authorList>
            <person name="Wu D."/>
            <person name="Raymond J."/>
            <person name="Wu M."/>
            <person name="Chatterji S."/>
            <person name="Ren Q."/>
            <person name="Graham J.E."/>
            <person name="Bryant D.A."/>
            <person name="Robb F."/>
            <person name="Colman A."/>
            <person name="Tallon L.J."/>
            <person name="Badger J.H."/>
            <person name="Madupu R."/>
            <person name="Ward N.L."/>
            <person name="Eisen J.A."/>
        </authorList>
    </citation>
    <scope>NUCLEOTIDE SEQUENCE [LARGE SCALE GENOMIC DNA]</scope>
    <source>
        <strain evidence="8">ATCC 27502 / DSM 5159 / P-2</strain>
        <plasmid evidence="7">unnamed</plasmid>
    </source>
</reference>
<dbReference type="InterPro" id="IPR001173">
    <property type="entry name" value="Glyco_trans_2-like"/>
</dbReference>
<proteinExistence type="predicted"/>
<gene>
    <name evidence="7" type="ordered locus">trd_A0138</name>
</gene>
<evidence type="ECO:0000256" key="2">
    <source>
        <dbReference type="ARBA" id="ARBA00022475"/>
    </source>
</evidence>
<evidence type="ECO:0000256" key="3">
    <source>
        <dbReference type="ARBA" id="ARBA00022676"/>
    </source>
</evidence>
<keyword evidence="4 7" id="KW-0808">Transferase</keyword>
<accession>B9L2X4</accession>
<dbReference type="OrthoDB" id="153025at2"/>
<protein>
    <submittedName>
        <fullName evidence="7">Glycosyltransferase</fullName>
    </submittedName>
</protein>
<evidence type="ECO:0000256" key="1">
    <source>
        <dbReference type="ARBA" id="ARBA00004236"/>
    </source>
</evidence>
<name>B9L2X4_THERP</name>
<keyword evidence="2" id="KW-1003">Cell membrane</keyword>
<organism evidence="7 8">
    <name type="scientific">Thermomicrobium roseum (strain ATCC 27502 / DSM 5159 / P-2)</name>
    <dbReference type="NCBI Taxonomy" id="309801"/>
    <lineage>
        <taxon>Bacteria</taxon>
        <taxon>Pseudomonadati</taxon>
        <taxon>Thermomicrobiota</taxon>
        <taxon>Thermomicrobia</taxon>
        <taxon>Thermomicrobiales</taxon>
        <taxon>Thermomicrobiaceae</taxon>
        <taxon>Thermomicrobium</taxon>
    </lineage>
</organism>
<dbReference type="PANTHER" id="PTHR43646:SF2">
    <property type="entry name" value="GLYCOSYLTRANSFERASE 2-LIKE DOMAIN-CONTAINING PROTEIN"/>
    <property type="match status" value="1"/>
</dbReference>
<keyword evidence="8" id="KW-1185">Reference proteome</keyword>